<evidence type="ECO:0000256" key="4">
    <source>
        <dbReference type="ARBA" id="ARBA00022857"/>
    </source>
</evidence>
<organism evidence="6 7">
    <name type="scientific">Amanita thiersii Skay4041</name>
    <dbReference type="NCBI Taxonomy" id="703135"/>
    <lineage>
        <taxon>Eukaryota</taxon>
        <taxon>Fungi</taxon>
        <taxon>Dikarya</taxon>
        <taxon>Basidiomycota</taxon>
        <taxon>Agaricomycotina</taxon>
        <taxon>Agaricomycetes</taxon>
        <taxon>Agaricomycetidae</taxon>
        <taxon>Agaricales</taxon>
        <taxon>Pluteineae</taxon>
        <taxon>Amanitaceae</taxon>
        <taxon>Amanita</taxon>
    </lineage>
</organism>
<evidence type="ECO:0000256" key="5">
    <source>
        <dbReference type="ARBA" id="ARBA00023002"/>
    </source>
</evidence>
<reference evidence="6 7" key="1">
    <citation type="submission" date="2014-02" db="EMBL/GenBank/DDBJ databases">
        <title>Transposable element dynamics among asymbiotic and ectomycorrhizal Amanita fungi.</title>
        <authorList>
            <consortium name="DOE Joint Genome Institute"/>
            <person name="Hess J."/>
            <person name="Skrede I."/>
            <person name="Wolfe B."/>
            <person name="LaButti K."/>
            <person name="Ohm R.A."/>
            <person name="Grigoriev I.V."/>
            <person name="Pringle A."/>
        </authorList>
    </citation>
    <scope>NUCLEOTIDE SEQUENCE [LARGE SCALE GENOMIC DNA]</scope>
    <source>
        <strain evidence="6 7">SKay4041</strain>
    </source>
</reference>
<dbReference type="Pfam" id="PF00743">
    <property type="entry name" value="FMO-like"/>
    <property type="match status" value="1"/>
</dbReference>
<keyword evidence="5" id="KW-0560">Oxidoreductase</keyword>
<dbReference type="OrthoDB" id="66881at2759"/>
<evidence type="ECO:0000313" key="7">
    <source>
        <dbReference type="Proteomes" id="UP000242287"/>
    </source>
</evidence>
<evidence type="ECO:0000256" key="3">
    <source>
        <dbReference type="ARBA" id="ARBA00022827"/>
    </source>
</evidence>
<keyword evidence="3" id="KW-0274">FAD</keyword>
<dbReference type="PANTHER" id="PTHR23023">
    <property type="entry name" value="DIMETHYLANILINE MONOOXYGENASE"/>
    <property type="match status" value="1"/>
</dbReference>
<comment type="similarity">
    <text evidence="1">Belongs to the FMO family.</text>
</comment>
<name>A0A2A9NT26_9AGAR</name>
<dbReference type="GO" id="GO:0050661">
    <property type="term" value="F:NADP binding"/>
    <property type="evidence" value="ECO:0007669"/>
    <property type="project" value="InterPro"/>
</dbReference>
<dbReference type="InterPro" id="IPR000960">
    <property type="entry name" value="Flavin_mOase"/>
</dbReference>
<dbReference type="STRING" id="703135.A0A2A9NT26"/>
<dbReference type="PRINTS" id="PR00370">
    <property type="entry name" value="FMOXYGENASE"/>
</dbReference>
<dbReference type="Gene3D" id="3.50.50.60">
    <property type="entry name" value="FAD/NAD(P)-binding domain"/>
    <property type="match status" value="2"/>
</dbReference>
<evidence type="ECO:0000256" key="2">
    <source>
        <dbReference type="ARBA" id="ARBA00022630"/>
    </source>
</evidence>
<evidence type="ECO:0000313" key="6">
    <source>
        <dbReference type="EMBL" id="PFH50860.1"/>
    </source>
</evidence>
<evidence type="ECO:0008006" key="8">
    <source>
        <dbReference type="Google" id="ProtNLM"/>
    </source>
</evidence>
<accession>A0A2A9NT26</accession>
<dbReference type="GO" id="GO:0050660">
    <property type="term" value="F:flavin adenine dinucleotide binding"/>
    <property type="evidence" value="ECO:0007669"/>
    <property type="project" value="InterPro"/>
</dbReference>
<dbReference type="EMBL" id="KZ301996">
    <property type="protein sequence ID" value="PFH50860.1"/>
    <property type="molecule type" value="Genomic_DNA"/>
</dbReference>
<dbReference type="InterPro" id="IPR050346">
    <property type="entry name" value="FMO-like"/>
</dbReference>
<keyword evidence="2" id="KW-0285">Flavoprotein</keyword>
<dbReference type="InterPro" id="IPR036188">
    <property type="entry name" value="FAD/NAD-bd_sf"/>
</dbReference>
<keyword evidence="7" id="KW-1185">Reference proteome</keyword>
<gene>
    <name evidence="6" type="ORF">AMATHDRAFT_192475</name>
</gene>
<evidence type="ECO:0000256" key="1">
    <source>
        <dbReference type="ARBA" id="ARBA00009183"/>
    </source>
</evidence>
<protein>
    <recommendedName>
        <fullName evidence="8">FAD/NAD(P)-binding domain-containing protein</fullName>
    </recommendedName>
</protein>
<dbReference type="Proteomes" id="UP000242287">
    <property type="component" value="Unassembled WGS sequence"/>
</dbReference>
<dbReference type="SUPFAM" id="SSF51905">
    <property type="entry name" value="FAD/NAD(P)-binding domain"/>
    <property type="match status" value="2"/>
</dbReference>
<sequence>MVTVRQIILSLISSQLPPPEIPSNVALNLPNGDSKSIAIVGAGVAGLSMLKTLLDLPEQQRTTWDIVVFEERANIGGIWLPEPSPKPPPEIPETPLYPLLHTNTPIPMMTYPGLPFPKGTHLFPSHEHVLAYITHYSDRFNLAPHIQFNQHVLSASWHGSSTQGNWNVTYSNQHNATQSRLFDHLIVASGSLHIPRIPHWRGEREWLAKNLSPQRELMHSIWYRDPSKYRGKSVLIVGDSASGRDIASQLAPIVRKLYISIRGNTNKDDSHGPLPPNAIRMPGISHFTADLVVFVNDSAIEVDTVLLATGYEMRKPFLDAGGVLTTDPTARSNASYSKALVSNTRYIFPLYKHIFSLSPSYPPNALAFIGLLSGIPNCPADLAQSLIVAHAIRDPSVLPSRKRMLQELATQEQELRNENFDPYTIGHLMVDGKRASDYQDDLVDYLKDKGVIADDGHKFVDKWRREIFTYRYLKRGWKRIEALGVGDEWTRDVEREEEWAELMEKVNSWQEEYEGRQDIEDSVLVQYNI</sequence>
<dbReference type="InterPro" id="IPR020946">
    <property type="entry name" value="Flavin_mOase-like"/>
</dbReference>
<keyword evidence="4" id="KW-0521">NADP</keyword>
<proteinExistence type="inferred from homology"/>
<dbReference type="GO" id="GO:0004499">
    <property type="term" value="F:N,N-dimethylaniline monooxygenase activity"/>
    <property type="evidence" value="ECO:0007669"/>
    <property type="project" value="InterPro"/>
</dbReference>
<dbReference type="AlphaFoldDB" id="A0A2A9NT26"/>